<keyword evidence="2" id="KW-1185">Reference proteome</keyword>
<dbReference type="EMBL" id="LR999451">
    <property type="protein sequence ID" value="CAE5956610.1"/>
    <property type="molecule type" value="Genomic_DNA"/>
</dbReference>
<name>A0A8S1ZBZ9_ARAAE</name>
<evidence type="ECO:0000313" key="1">
    <source>
        <dbReference type="EMBL" id="CAE5956610.1"/>
    </source>
</evidence>
<dbReference type="AlphaFoldDB" id="A0A8S1ZBZ9"/>
<sequence length="134" mass="15469">MADHNTPPYDLTKLDHYIKYQPAEEAEDFFVDVEVKVLGKGSSPLEIFLSTSVYDFIWEDEDCYEKAELYEFFVEDAGIDSYEAQFLVNDLILYVNKVTRPLDEDFTGVFKLMAEVRVKPVELNHAGSDQTESH</sequence>
<evidence type="ECO:0000313" key="2">
    <source>
        <dbReference type="Proteomes" id="UP000682877"/>
    </source>
</evidence>
<reference evidence="1" key="1">
    <citation type="submission" date="2021-01" db="EMBL/GenBank/DDBJ databases">
        <authorList>
            <person name="Bezrukov I."/>
        </authorList>
    </citation>
    <scope>NUCLEOTIDE SEQUENCE</scope>
</reference>
<organism evidence="1 2">
    <name type="scientific">Arabidopsis arenosa</name>
    <name type="common">Sand rock-cress</name>
    <name type="synonym">Cardaminopsis arenosa</name>
    <dbReference type="NCBI Taxonomy" id="38785"/>
    <lineage>
        <taxon>Eukaryota</taxon>
        <taxon>Viridiplantae</taxon>
        <taxon>Streptophyta</taxon>
        <taxon>Embryophyta</taxon>
        <taxon>Tracheophyta</taxon>
        <taxon>Spermatophyta</taxon>
        <taxon>Magnoliopsida</taxon>
        <taxon>eudicotyledons</taxon>
        <taxon>Gunneridae</taxon>
        <taxon>Pentapetalae</taxon>
        <taxon>rosids</taxon>
        <taxon>malvids</taxon>
        <taxon>Brassicales</taxon>
        <taxon>Brassicaceae</taxon>
        <taxon>Camelineae</taxon>
        <taxon>Arabidopsis</taxon>
    </lineage>
</organism>
<accession>A0A8S1ZBZ9</accession>
<gene>
    <name evidence="1" type="ORF">AARE701A_LOCUS373</name>
</gene>
<proteinExistence type="predicted"/>
<dbReference type="Proteomes" id="UP000682877">
    <property type="component" value="Chromosome 1"/>
</dbReference>
<protein>
    <submittedName>
        <fullName evidence="1">Uncharacterized protein</fullName>
    </submittedName>
</protein>